<reference evidence="1 2" key="3">
    <citation type="journal article" date="2010" name="BMC Genomics">
        <title>Transcriptome sequencing and comparative analysis of cucumber flowers with different sex types.</title>
        <authorList>
            <person name="Guo S."/>
            <person name="Zheng Y."/>
            <person name="Joung J.G."/>
            <person name="Liu S."/>
            <person name="Zhang Z."/>
            <person name="Crasta O.R."/>
            <person name="Sobral B.W."/>
            <person name="Xu Y."/>
            <person name="Huang S."/>
            <person name="Fei Z."/>
        </authorList>
    </citation>
    <scope>NUCLEOTIDE SEQUENCE [LARGE SCALE GENOMIC DNA]</scope>
    <source>
        <strain evidence="2">cv. 9930</strain>
    </source>
</reference>
<accession>A0A0A0LIF7</accession>
<reference evidence="1 2" key="2">
    <citation type="journal article" date="2009" name="PLoS ONE">
        <title>An integrated genetic and cytogenetic map of the cucumber genome.</title>
        <authorList>
            <person name="Ren Y."/>
            <person name="Zhang Z."/>
            <person name="Liu J."/>
            <person name="Staub J.E."/>
            <person name="Han Y."/>
            <person name="Cheng Z."/>
            <person name="Li X."/>
            <person name="Lu J."/>
            <person name="Miao H."/>
            <person name="Kang H."/>
            <person name="Xie B."/>
            <person name="Gu X."/>
            <person name="Wang X."/>
            <person name="Du Y."/>
            <person name="Jin W."/>
            <person name="Huang S."/>
        </authorList>
    </citation>
    <scope>NUCLEOTIDE SEQUENCE [LARGE SCALE GENOMIC DNA]</scope>
    <source>
        <strain evidence="2">cv. 9930</strain>
    </source>
</reference>
<reference evidence="1 2" key="1">
    <citation type="journal article" date="2009" name="Nat. Genet.">
        <title>The genome of the cucumber, Cucumis sativus L.</title>
        <authorList>
            <person name="Huang S."/>
            <person name="Li R."/>
            <person name="Zhang Z."/>
            <person name="Li L."/>
            <person name="Gu X."/>
            <person name="Fan W."/>
            <person name="Lucas W.J."/>
            <person name="Wang X."/>
            <person name="Xie B."/>
            <person name="Ni P."/>
            <person name="Ren Y."/>
            <person name="Zhu H."/>
            <person name="Li J."/>
            <person name="Lin K."/>
            <person name="Jin W."/>
            <person name="Fei Z."/>
            <person name="Li G."/>
            <person name="Staub J."/>
            <person name="Kilian A."/>
            <person name="van der Vossen E.A."/>
            <person name="Wu Y."/>
            <person name="Guo J."/>
            <person name="He J."/>
            <person name="Jia Z."/>
            <person name="Ren Y."/>
            <person name="Tian G."/>
            <person name="Lu Y."/>
            <person name="Ruan J."/>
            <person name="Qian W."/>
            <person name="Wang M."/>
            <person name="Huang Q."/>
            <person name="Li B."/>
            <person name="Xuan Z."/>
            <person name="Cao J."/>
            <person name="Asan"/>
            <person name="Wu Z."/>
            <person name="Zhang J."/>
            <person name="Cai Q."/>
            <person name="Bai Y."/>
            <person name="Zhao B."/>
            <person name="Han Y."/>
            <person name="Li Y."/>
            <person name="Li X."/>
            <person name="Wang S."/>
            <person name="Shi Q."/>
            <person name="Liu S."/>
            <person name="Cho W.K."/>
            <person name="Kim J.Y."/>
            <person name="Xu Y."/>
            <person name="Heller-Uszynska K."/>
            <person name="Miao H."/>
            <person name="Cheng Z."/>
            <person name="Zhang S."/>
            <person name="Wu J."/>
            <person name="Yang Y."/>
            <person name="Kang H."/>
            <person name="Li M."/>
            <person name="Liang H."/>
            <person name="Ren X."/>
            <person name="Shi Z."/>
            <person name="Wen M."/>
            <person name="Jian M."/>
            <person name="Yang H."/>
            <person name="Zhang G."/>
            <person name="Yang Z."/>
            <person name="Chen R."/>
            <person name="Liu S."/>
            <person name="Li J."/>
            <person name="Ma L."/>
            <person name="Liu H."/>
            <person name="Zhou Y."/>
            <person name="Zhao J."/>
            <person name="Fang X."/>
            <person name="Li G."/>
            <person name="Fang L."/>
            <person name="Li Y."/>
            <person name="Liu D."/>
            <person name="Zheng H."/>
            <person name="Zhang Y."/>
            <person name="Qin N."/>
            <person name="Li Z."/>
            <person name="Yang G."/>
            <person name="Yang S."/>
            <person name="Bolund L."/>
            <person name="Kristiansen K."/>
            <person name="Zheng H."/>
            <person name="Li S."/>
            <person name="Zhang X."/>
            <person name="Yang H."/>
            <person name="Wang J."/>
            <person name="Sun R."/>
            <person name="Zhang B."/>
            <person name="Jiang S."/>
            <person name="Wang J."/>
            <person name="Du Y."/>
            <person name="Li S."/>
        </authorList>
    </citation>
    <scope>NUCLEOTIDE SEQUENCE [LARGE SCALE GENOMIC DNA]</scope>
    <source>
        <strain evidence="2">cv. 9930</strain>
    </source>
</reference>
<reference evidence="1 2" key="4">
    <citation type="journal article" date="2011" name="BMC Genomics">
        <title>RNA-Seq improves annotation of protein-coding genes in the cucumber genome.</title>
        <authorList>
            <person name="Li Z."/>
            <person name="Zhang Z."/>
            <person name="Yan P."/>
            <person name="Huang S."/>
            <person name="Fei Z."/>
            <person name="Lin K."/>
        </authorList>
    </citation>
    <scope>NUCLEOTIDE SEQUENCE [LARGE SCALE GENOMIC DNA]</scope>
    <source>
        <strain evidence="2">cv. 9930</strain>
    </source>
</reference>
<evidence type="ECO:0000313" key="2">
    <source>
        <dbReference type="Proteomes" id="UP000029981"/>
    </source>
</evidence>
<organism evidence="1 2">
    <name type="scientific">Cucumis sativus</name>
    <name type="common">Cucumber</name>
    <dbReference type="NCBI Taxonomy" id="3659"/>
    <lineage>
        <taxon>Eukaryota</taxon>
        <taxon>Viridiplantae</taxon>
        <taxon>Streptophyta</taxon>
        <taxon>Embryophyta</taxon>
        <taxon>Tracheophyta</taxon>
        <taxon>Spermatophyta</taxon>
        <taxon>Magnoliopsida</taxon>
        <taxon>eudicotyledons</taxon>
        <taxon>Gunneridae</taxon>
        <taxon>Pentapetalae</taxon>
        <taxon>rosids</taxon>
        <taxon>fabids</taxon>
        <taxon>Cucurbitales</taxon>
        <taxon>Cucurbitaceae</taxon>
        <taxon>Benincaseae</taxon>
        <taxon>Cucumis</taxon>
    </lineage>
</organism>
<evidence type="ECO:0000313" key="1">
    <source>
        <dbReference type="EMBL" id="KGN59831.1"/>
    </source>
</evidence>
<dbReference type="Gramene" id="KGN59831">
    <property type="protein sequence ID" value="KGN59831"/>
    <property type="gene ID" value="Csa_3G848890"/>
</dbReference>
<name>A0A0A0LIF7_CUCSA</name>
<proteinExistence type="predicted"/>
<sequence length="76" mass="8180">MFTLQHSPIRRAPRGIHSPLPITLTGLARESLTALRSPSTHITVTDLPHQTTAFLAADVLGFPATSPGSCRTFRTS</sequence>
<dbReference type="EMBL" id="CM002924">
    <property type="protein sequence ID" value="KGN59831.1"/>
    <property type="molecule type" value="Genomic_DNA"/>
</dbReference>
<keyword evidence="2" id="KW-1185">Reference proteome</keyword>
<dbReference type="Proteomes" id="UP000029981">
    <property type="component" value="Chromosome 3"/>
</dbReference>
<dbReference type="AlphaFoldDB" id="A0A0A0LIF7"/>
<protein>
    <submittedName>
        <fullName evidence="1">Uncharacterized protein</fullName>
    </submittedName>
</protein>
<gene>
    <name evidence="1" type="ORF">Csa_3G848890</name>
</gene>